<dbReference type="PRINTS" id="PR01738">
    <property type="entry name" value="RNABINDINGM8"/>
</dbReference>
<evidence type="ECO:0000256" key="7">
    <source>
        <dbReference type="ARBA" id="ARBA00023187"/>
    </source>
</evidence>
<evidence type="ECO:0000313" key="13">
    <source>
        <dbReference type="EMBL" id="KAK7584335.1"/>
    </source>
</evidence>
<comment type="caution">
    <text evidence="13">The sequence shown here is derived from an EMBL/GenBank/DDBJ whole genome shotgun (WGS) entry which is preliminary data.</text>
</comment>
<protein>
    <recommendedName>
        <fullName evidence="9 11">RNA-binding protein 8A</fullName>
    </recommendedName>
</protein>
<evidence type="ECO:0000259" key="12">
    <source>
        <dbReference type="PROSITE" id="PS50102"/>
    </source>
</evidence>
<keyword evidence="3 11" id="KW-0963">Cytoplasm</keyword>
<dbReference type="FunFam" id="3.30.70.330:FF:000525">
    <property type="entry name" value="RNA-binding protein 8A"/>
    <property type="match status" value="1"/>
</dbReference>
<dbReference type="CDD" id="cd12324">
    <property type="entry name" value="RRM_RBM8"/>
    <property type="match status" value="1"/>
</dbReference>
<reference evidence="13 14" key="1">
    <citation type="submission" date="2024-03" db="EMBL/GenBank/DDBJ databases">
        <title>Adaptation during the transition from Ophiocordyceps entomopathogen to insect associate is accompanied by gene loss and intensified selection.</title>
        <authorList>
            <person name="Ward C.M."/>
            <person name="Onetto C.A."/>
            <person name="Borneman A.R."/>
        </authorList>
    </citation>
    <scope>NUCLEOTIDE SEQUENCE [LARGE SCALE GENOMIC DNA]</scope>
    <source>
        <strain evidence="13">AWRI1</strain>
        <tissue evidence="13">Single Adult Female</tissue>
    </source>
</reference>
<dbReference type="EMBL" id="JBBCAQ010000032">
    <property type="protein sequence ID" value="KAK7584335.1"/>
    <property type="molecule type" value="Genomic_DNA"/>
</dbReference>
<comment type="function">
    <text evidence="11">Core component of the splicing-dependent multiprotein exon junction complex (EJC) deposited at splice junctions on mRNAs.</text>
</comment>
<dbReference type="Proteomes" id="UP001367676">
    <property type="component" value="Unassembled WGS sequence"/>
</dbReference>
<dbReference type="InterPro" id="IPR035979">
    <property type="entry name" value="RBD_domain_sf"/>
</dbReference>
<keyword evidence="8 11" id="KW-0539">Nucleus</keyword>
<evidence type="ECO:0000256" key="6">
    <source>
        <dbReference type="ARBA" id="ARBA00022884"/>
    </source>
</evidence>
<sequence>MADVLDLENHEDFEMDDDGDRRINFLKEKARKKRGRGFGSESVARDRVRNYDRVSHDGDVEDFGPQRSVEGWILFVTGVHEEASEEDVHDKFAEYGEIKNLHLNLDRRTGFLKGYALVEYESYKEAVAAKEALNNTEILGQQVTVDWCFVKTARK</sequence>
<comment type="similarity">
    <text evidence="1 11">Belongs to the RBM8A family.</text>
</comment>
<evidence type="ECO:0000256" key="10">
    <source>
        <dbReference type="PROSITE-ProRule" id="PRU00176"/>
    </source>
</evidence>
<evidence type="ECO:0000256" key="9">
    <source>
        <dbReference type="ARBA" id="ARBA00077711"/>
    </source>
</evidence>
<keyword evidence="6 10" id="KW-0694">RNA-binding</keyword>
<dbReference type="InterPro" id="IPR033744">
    <property type="entry name" value="RRM_RBM8"/>
</dbReference>
<keyword evidence="14" id="KW-1185">Reference proteome</keyword>
<organism evidence="13 14">
    <name type="scientific">Parthenolecanium corni</name>
    <dbReference type="NCBI Taxonomy" id="536013"/>
    <lineage>
        <taxon>Eukaryota</taxon>
        <taxon>Metazoa</taxon>
        <taxon>Ecdysozoa</taxon>
        <taxon>Arthropoda</taxon>
        <taxon>Hexapoda</taxon>
        <taxon>Insecta</taxon>
        <taxon>Pterygota</taxon>
        <taxon>Neoptera</taxon>
        <taxon>Paraneoptera</taxon>
        <taxon>Hemiptera</taxon>
        <taxon>Sternorrhyncha</taxon>
        <taxon>Coccoidea</taxon>
        <taxon>Coccidae</taxon>
        <taxon>Parthenolecanium</taxon>
    </lineage>
</organism>
<evidence type="ECO:0000256" key="2">
    <source>
        <dbReference type="ARBA" id="ARBA00022448"/>
    </source>
</evidence>
<evidence type="ECO:0000256" key="4">
    <source>
        <dbReference type="ARBA" id="ARBA00022664"/>
    </source>
</evidence>
<name>A0AAN9TG29_9HEMI</name>
<dbReference type="GO" id="GO:0016607">
    <property type="term" value="C:nuclear speck"/>
    <property type="evidence" value="ECO:0007669"/>
    <property type="project" value="UniProtKB-SubCell"/>
</dbReference>
<evidence type="ECO:0000256" key="5">
    <source>
        <dbReference type="ARBA" id="ARBA00022845"/>
    </source>
</evidence>
<gene>
    <name evidence="13" type="ORF">V9T40_005298</name>
</gene>
<dbReference type="GO" id="GO:0006397">
    <property type="term" value="P:mRNA processing"/>
    <property type="evidence" value="ECO:0007669"/>
    <property type="project" value="UniProtKB-KW"/>
</dbReference>
<dbReference type="PANTHER" id="PTHR45894">
    <property type="entry name" value="RNA-BINDING PROTEIN 8A"/>
    <property type="match status" value="1"/>
</dbReference>
<dbReference type="GO" id="GO:0006417">
    <property type="term" value="P:regulation of translation"/>
    <property type="evidence" value="ECO:0007669"/>
    <property type="project" value="UniProtKB-KW"/>
</dbReference>
<keyword evidence="5" id="KW-0810">Translation regulation</keyword>
<dbReference type="InterPro" id="IPR012677">
    <property type="entry name" value="Nucleotide-bd_a/b_plait_sf"/>
</dbReference>
<dbReference type="AlphaFoldDB" id="A0AAN9TG29"/>
<dbReference type="GO" id="GO:0008380">
    <property type="term" value="P:RNA splicing"/>
    <property type="evidence" value="ECO:0007669"/>
    <property type="project" value="UniProtKB-KW"/>
</dbReference>
<keyword evidence="7 11" id="KW-0508">mRNA splicing</keyword>
<feature type="domain" description="RRM" evidence="12">
    <location>
        <begin position="72"/>
        <end position="150"/>
    </location>
</feature>
<dbReference type="GO" id="GO:0005737">
    <property type="term" value="C:cytoplasm"/>
    <property type="evidence" value="ECO:0007669"/>
    <property type="project" value="UniProtKB-SubCell"/>
</dbReference>
<dbReference type="GO" id="GO:0003729">
    <property type="term" value="F:mRNA binding"/>
    <property type="evidence" value="ECO:0007669"/>
    <property type="project" value="InterPro"/>
</dbReference>
<evidence type="ECO:0000313" key="14">
    <source>
        <dbReference type="Proteomes" id="UP001367676"/>
    </source>
</evidence>
<evidence type="ECO:0000256" key="3">
    <source>
        <dbReference type="ARBA" id="ARBA00022490"/>
    </source>
</evidence>
<dbReference type="SUPFAM" id="SSF54928">
    <property type="entry name" value="RNA-binding domain, RBD"/>
    <property type="match status" value="1"/>
</dbReference>
<evidence type="ECO:0000256" key="11">
    <source>
        <dbReference type="RuleBase" id="RU361239"/>
    </source>
</evidence>
<keyword evidence="4 11" id="KW-0507">mRNA processing</keyword>
<dbReference type="SMART" id="SM00360">
    <property type="entry name" value="RRM"/>
    <property type="match status" value="1"/>
</dbReference>
<dbReference type="InterPro" id="IPR008111">
    <property type="entry name" value="RNA-bd_8"/>
</dbReference>
<evidence type="ECO:0000256" key="8">
    <source>
        <dbReference type="ARBA" id="ARBA00023242"/>
    </source>
</evidence>
<accession>A0AAN9TG29</accession>
<evidence type="ECO:0000256" key="1">
    <source>
        <dbReference type="ARBA" id="ARBA00007987"/>
    </source>
</evidence>
<dbReference type="Gene3D" id="3.30.70.330">
    <property type="match status" value="1"/>
</dbReference>
<comment type="subunit">
    <text evidence="11">Heterodimer with MAGOH. Part of the mRNA splicing-dependent exon junction complex (EJC) complex; the core complex contains CASC3, EIF4A3, MAGOH and RBM8A.</text>
</comment>
<dbReference type="GO" id="GO:0051028">
    <property type="term" value="P:mRNA transport"/>
    <property type="evidence" value="ECO:0007669"/>
    <property type="project" value="UniProtKB-KW"/>
</dbReference>
<keyword evidence="11" id="KW-0509">mRNA transport</keyword>
<dbReference type="PROSITE" id="PS50102">
    <property type="entry name" value="RRM"/>
    <property type="match status" value="1"/>
</dbReference>
<comment type="subcellular location">
    <subcellularLocation>
        <location evidence="11">Nucleus</location>
    </subcellularLocation>
    <subcellularLocation>
        <location evidence="11">Nucleus speckle</location>
    </subcellularLocation>
    <subcellularLocation>
        <location evidence="11">Cytoplasm</location>
    </subcellularLocation>
</comment>
<proteinExistence type="inferred from homology"/>
<dbReference type="InterPro" id="IPR000504">
    <property type="entry name" value="RRM_dom"/>
</dbReference>
<dbReference type="Pfam" id="PF00076">
    <property type="entry name" value="RRM_1"/>
    <property type="match status" value="1"/>
</dbReference>
<keyword evidence="2 11" id="KW-0813">Transport</keyword>